<dbReference type="NCBIfam" id="NF042914">
    <property type="entry name" value="SAV915_dom"/>
    <property type="match status" value="1"/>
</dbReference>
<dbReference type="InterPro" id="IPR009839">
    <property type="entry name" value="SseB_N"/>
</dbReference>
<dbReference type="RefSeq" id="WP_212735534.1">
    <property type="nucleotide sequence ID" value="NZ_SZQA01000030.1"/>
</dbReference>
<feature type="domain" description="SseB protein N-terminal" evidence="1">
    <location>
        <begin position="6"/>
        <end position="74"/>
    </location>
</feature>
<keyword evidence="3" id="KW-1185">Reference proteome</keyword>
<name>A0A4U3MAL3_9ACTN</name>
<accession>A0A4U3MAL3</accession>
<reference evidence="2 3" key="1">
    <citation type="submission" date="2019-04" db="EMBL/GenBank/DDBJ databases">
        <title>Herbidospora sp. NEAU-GS14.nov., a novel actinomycete isolated from soil.</title>
        <authorList>
            <person name="Han L."/>
        </authorList>
    </citation>
    <scope>NUCLEOTIDE SEQUENCE [LARGE SCALE GENOMIC DNA]</scope>
    <source>
        <strain evidence="2 3">NEAU-GS14</strain>
    </source>
</reference>
<evidence type="ECO:0000313" key="2">
    <source>
        <dbReference type="EMBL" id="TKK85144.1"/>
    </source>
</evidence>
<gene>
    <name evidence="2" type="ORF">FDA94_27380</name>
</gene>
<proteinExistence type="predicted"/>
<dbReference type="Pfam" id="PF07179">
    <property type="entry name" value="SseB"/>
    <property type="match status" value="1"/>
</dbReference>
<sequence>MDVPLFVPVRKTGCADALRVFRTPDGARTAVAFTSPVRLALVLGADQPWIRLCEPALRALLRDIGVPGIVIDPQAASSQPAPHAAA</sequence>
<dbReference type="Proteomes" id="UP000308705">
    <property type="component" value="Unassembled WGS sequence"/>
</dbReference>
<protein>
    <recommendedName>
        <fullName evidence="1">SseB protein N-terminal domain-containing protein</fullName>
    </recommendedName>
</protein>
<dbReference type="InterPro" id="IPR049975">
    <property type="entry name" value="SAV_915-like_dom"/>
</dbReference>
<dbReference type="AlphaFoldDB" id="A0A4U3MAL3"/>
<dbReference type="EMBL" id="SZQA01000030">
    <property type="protein sequence ID" value="TKK85144.1"/>
    <property type="molecule type" value="Genomic_DNA"/>
</dbReference>
<organism evidence="2 3">
    <name type="scientific">Herbidospora galbida</name>
    <dbReference type="NCBI Taxonomy" id="2575442"/>
    <lineage>
        <taxon>Bacteria</taxon>
        <taxon>Bacillati</taxon>
        <taxon>Actinomycetota</taxon>
        <taxon>Actinomycetes</taxon>
        <taxon>Streptosporangiales</taxon>
        <taxon>Streptosporangiaceae</taxon>
        <taxon>Herbidospora</taxon>
    </lineage>
</organism>
<comment type="caution">
    <text evidence="2">The sequence shown here is derived from an EMBL/GenBank/DDBJ whole genome shotgun (WGS) entry which is preliminary data.</text>
</comment>
<evidence type="ECO:0000259" key="1">
    <source>
        <dbReference type="Pfam" id="PF07179"/>
    </source>
</evidence>
<evidence type="ECO:0000313" key="3">
    <source>
        <dbReference type="Proteomes" id="UP000308705"/>
    </source>
</evidence>